<feature type="transmembrane region" description="Helical" evidence="5">
    <location>
        <begin position="75"/>
        <end position="99"/>
    </location>
</feature>
<dbReference type="Pfam" id="PF01061">
    <property type="entry name" value="ABC2_membrane"/>
    <property type="match status" value="1"/>
</dbReference>
<sequence length="265" mass="26067">MSAGTERPVAVAGGHSGLPLAGWLALVGAEARMVARDTSGLIVPLGLPLLILVMVGLTTAGVGPEALGGRTPLEAIGIPLAAATIVGMVGVVNVPSFLANYRRTGVLRRLGVTPAGPAPVLVAQGVVGFAQVVAGVALALVVAVVAFGAGLPWSPWTALGGLLLATVAFFALGGLVAALAPTTNSAVAAGLVLFLGTGAVGGMFGDVSALPGPLAEIGRVLPFGATVHVLGAAWRGVPPELAPVLGLVVTAVVSGLGAARWFRWE</sequence>
<organism evidence="7 8">
    <name type="scientific">Pseudonocardia parietis</name>
    <dbReference type="NCBI Taxonomy" id="570936"/>
    <lineage>
        <taxon>Bacteria</taxon>
        <taxon>Bacillati</taxon>
        <taxon>Actinomycetota</taxon>
        <taxon>Actinomycetes</taxon>
        <taxon>Pseudonocardiales</taxon>
        <taxon>Pseudonocardiaceae</taxon>
        <taxon>Pseudonocardia</taxon>
    </lineage>
</organism>
<name>A0ABS4VTI7_9PSEU</name>
<feature type="transmembrane region" description="Helical" evidence="5">
    <location>
        <begin position="41"/>
        <end position="63"/>
    </location>
</feature>
<keyword evidence="3 5" id="KW-1133">Transmembrane helix</keyword>
<feature type="transmembrane region" description="Helical" evidence="5">
    <location>
        <begin position="186"/>
        <end position="204"/>
    </location>
</feature>
<feature type="domain" description="ABC-2 type transporter transmembrane" evidence="6">
    <location>
        <begin position="24"/>
        <end position="226"/>
    </location>
</feature>
<evidence type="ECO:0000313" key="8">
    <source>
        <dbReference type="Proteomes" id="UP001519295"/>
    </source>
</evidence>
<evidence type="ECO:0000259" key="6">
    <source>
        <dbReference type="Pfam" id="PF01061"/>
    </source>
</evidence>
<dbReference type="EMBL" id="JAGINU010000001">
    <property type="protein sequence ID" value="MBP2367043.1"/>
    <property type="molecule type" value="Genomic_DNA"/>
</dbReference>
<feature type="transmembrane region" description="Helical" evidence="5">
    <location>
        <begin position="156"/>
        <end position="179"/>
    </location>
</feature>
<evidence type="ECO:0000313" key="7">
    <source>
        <dbReference type="EMBL" id="MBP2367043.1"/>
    </source>
</evidence>
<reference evidence="7 8" key="1">
    <citation type="submission" date="2021-03" db="EMBL/GenBank/DDBJ databases">
        <title>Sequencing the genomes of 1000 actinobacteria strains.</title>
        <authorList>
            <person name="Klenk H.-P."/>
        </authorList>
    </citation>
    <scope>NUCLEOTIDE SEQUENCE [LARGE SCALE GENOMIC DNA]</scope>
    <source>
        <strain evidence="7 8">DSM 45256</strain>
    </source>
</reference>
<accession>A0ABS4VTI7</accession>
<evidence type="ECO:0000256" key="1">
    <source>
        <dbReference type="ARBA" id="ARBA00004141"/>
    </source>
</evidence>
<proteinExistence type="predicted"/>
<dbReference type="RefSeq" id="WP_210027141.1">
    <property type="nucleotide sequence ID" value="NZ_JAGINU010000001.1"/>
</dbReference>
<dbReference type="PANTHER" id="PTHR43027">
    <property type="entry name" value="DOXORUBICIN RESISTANCE ABC TRANSPORTER PERMEASE PROTEIN DRRC-RELATED"/>
    <property type="match status" value="1"/>
</dbReference>
<feature type="transmembrane region" description="Helical" evidence="5">
    <location>
        <begin position="241"/>
        <end position="262"/>
    </location>
</feature>
<comment type="subcellular location">
    <subcellularLocation>
        <location evidence="1">Membrane</location>
        <topology evidence="1">Multi-pass membrane protein</topology>
    </subcellularLocation>
</comment>
<evidence type="ECO:0000256" key="2">
    <source>
        <dbReference type="ARBA" id="ARBA00022692"/>
    </source>
</evidence>
<keyword evidence="8" id="KW-1185">Reference proteome</keyword>
<keyword evidence="2 5" id="KW-0812">Transmembrane</keyword>
<keyword evidence="4 5" id="KW-0472">Membrane</keyword>
<comment type="caution">
    <text evidence="7">The sequence shown here is derived from an EMBL/GenBank/DDBJ whole genome shotgun (WGS) entry which is preliminary data.</text>
</comment>
<dbReference type="InterPro" id="IPR013525">
    <property type="entry name" value="ABC2_TM"/>
</dbReference>
<dbReference type="InterPro" id="IPR052902">
    <property type="entry name" value="ABC-2_transporter"/>
</dbReference>
<dbReference type="Proteomes" id="UP001519295">
    <property type="component" value="Unassembled WGS sequence"/>
</dbReference>
<dbReference type="PANTHER" id="PTHR43027:SF2">
    <property type="entry name" value="TRANSPORT PERMEASE PROTEIN"/>
    <property type="match status" value="1"/>
</dbReference>
<evidence type="ECO:0000256" key="5">
    <source>
        <dbReference type="SAM" id="Phobius"/>
    </source>
</evidence>
<evidence type="ECO:0000256" key="3">
    <source>
        <dbReference type="ARBA" id="ARBA00022989"/>
    </source>
</evidence>
<feature type="transmembrane region" description="Helical" evidence="5">
    <location>
        <begin position="120"/>
        <end position="150"/>
    </location>
</feature>
<evidence type="ECO:0000256" key="4">
    <source>
        <dbReference type="ARBA" id="ARBA00023136"/>
    </source>
</evidence>
<feature type="transmembrane region" description="Helical" evidence="5">
    <location>
        <begin position="12"/>
        <end position="29"/>
    </location>
</feature>
<gene>
    <name evidence="7" type="ORF">JOF36_002739</name>
</gene>
<protein>
    <submittedName>
        <fullName evidence="7">ABC-2 type transport system permease protein</fullName>
    </submittedName>
</protein>